<keyword evidence="10" id="KW-0449">Lipoprotein</keyword>
<dbReference type="GO" id="GO:0006915">
    <property type="term" value="P:apoptotic process"/>
    <property type="evidence" value="ECO:0007669"/>
    <property type="project" value="UniProtKB-KW"/>
</dbReference>
<evidence type="ECO:0000256" key="5">
    <source>
        <dbReference type="ARBA" id="ARBA00022703"/>
    </source>
</evidence>
<evidence type="ECO:0000256" key="12">
    <source>
        <dbReference type="ARBA" id="ARBA00055778"/>
    </source>
</evidence>
<evidence type="ECO:0000256" key="1">
    <source>
        <dbReference type="ARBA" id="ARBA00004342"/>
    </source>
</evidence>
<evidence type="ECO:0000256" key="11">
    <source>
        <dbReference type="ARBA" id="ARBA00023289"/>
    </source>
</evidence>
<evidence type="ECO:0000256" key="2">
    <source>
        <dbReference type="ARBA" id="ARBA00004514"/>
    </source>
</evidence>
<dbReference type="GO" id="GO:0005886">
    <property type="term" value="C:plasma membrane"/>
    <property type="evidence" value="ECO:0007669"/>
    <property type="project" value="UniProtKB-SubCell"/>
</dbReference>
<comment type="subunit">
    <text evidence="14">Interacts with GPX1.</text>
</comment>
<evidence type="ECO:0000256" key="3">
    <source>
        <dbReference type="ARBA" id="ARBA00022475"/>
    </source>
</evidence>
<sequence length="181" mass="20591">MLVLKTHTSFQLEMNSYSIEKLLTTNANISLIIIDSLTSYYWSDLAEYKPIKKMDLYLKIQIEKFLKYSKEYETTIIFTTQEYFLPCYLLVCFSSSCGYASKFEELSTAIKAVHPDVEINSKNGSPGSFEVTINGELVHSKLQTLAFPDFESVVEMVEEVKTGMAPRKIANHQPIVNCIVS</sequence>
<organism evidence="16 17">
    <name type="scientific">Polyplax serrata</name>
    <name type="common">Common mouse louse</name>
    <dbReference type="NCBI Taxonomy" id="468196"/>
    <lineage>
        <taxon>Eukaryota</taxon>
        <taxon>Metazoa</taxon>
        <taxon>Ecdysozoa</taxon>
        <taxon>Arthropoda</taxon>
        <taxon>Hexapoda</taxon>
        <taxon>Insecta</taxon>
        <taxon>Pterygota</taxon>
        <taxon>Neoptera</taxon>
        <taxon>Paraneoptera</taxon>
        <taxon>Psocodea</taxon>
        <taxon>Troctomorpha</taxon>
        <taxon>Phthiraptera</taxon>
        <taxon>Anoplura</taxon>
        <taxon>Polyplacidae</taxon>
        <taxon>Polyplax</taxon>
    </lineage>
</organism>
<name>A0AAN8S7P3_POLSC</name>
<dbReference type="Pfam" id="PF10262">
    <property type="entry name" value="Rdx"/>
    <property type="match status" value="1"/>
</dbReference>
<dbReference type="NCBIfam" id="TIGR02174">
    <property type="entry name" value="CXXU_selWTH"/>
    <property type="match status" value="1"/>
</dbReference>
<evidence type="ECO:0000256" key="6">
    <source>
        <dbReference type="ARBA" id="ARBA00022990"/>
    </source>
</evidence>
<dbReference type="PANTHER" id="PTHR15124:SF27">
    <property type="entry name" value="MIGRATION AND INVASION ENHANCER 1"/>
    <property type="match status" value="1"/>
</dbReference>
<evidence type="ECO:0000256" key="13">
    <source>
        <dbReference type="ARBA" id="ARBA00060789"/>
    </source>
</evidence>
<dbReference type="FunFam" id="3.40.30.10:FF:000131">
    <property type="entry name" value="migration and invasion enhancer 1"/>
    <property type="match status" value="1"/>
</dbReference>
<evidence type="ECO:0000256" key="8">
    <source>
        <dbReference type="ARBA" id="ARBA00023157"/>
    </source>
</evidence>
<evidence type="ECO:0000256" key="10">
    <source>
        <dbReference type="ARBA" id="ARBA00023288"/>
    </source>
</evidence>
<keyword evidence="4" id="KW-0963">Cytoplasm</keyword>
<dbReference type="Gene3D" id="3.40.30.10">
    <property type="entry name" value="Glutaredoxin"/>
    <property type="match status" value="1"/>
</dbReference>
<dbReference type="EMBL" id="JAWJWE010000003">
    <property type="protein sequence ID" value="KAK6638882.1"/>
    <property type="molecule type" value="Genomic_DNA"/>
</dbReference>
<dbReference type="AlphaFoldDB" id="A0AAN8S7P3"/>
<evidence type="ECO:0000256" key="9">
    <source>
        <dbReference type="ARBA" id="ARBA00023284"/>
    </source>
</evidence>
<dbReference type="Proteomes" id="UP001372834">
    <property type="component" value="Unassembled WGS sequence"/>
</dbReference>
<comment type="caution">
    <text evidence="16">The sequence shown here is derived from an EMBL/GenBank/DDBJ whole genome shotgun (WGS) entry which is preliminary data.</text>
</comment>
<keyword evidence="7" id="KW-0472">Membrane</keyword>
<protein>
    <recommendedName>
        <fullName evidence="15">Migration and invasion enhancer 1</fullName>
    </recommendedName>
</protein>
<evidence type="ECO:0000313" key="17">
    <source>
        <dbReference type="Proteomes" id="UP001372834"/>
    </source>
</evidence>
<keyword evidence="3" id="KW-1003">Cell membrane</keyword>
<keyword evidence="6" id="KW-0007">Acetylation</keyword>
<accession>A0AAN8S7P3</accession>
<reference evidence="16 17" key="1">
    <citation type="submission" date="2023-10" db="EMBL/GenBank/DDBJ databases">
        <title>Genomes of two closely related lineages of the louse Polyplax serrata with different host specificities.</title>
        <authorList>
            <person name="Martinu J."/>
            <person name="Tarabai H."/>
            <person name="Stefka J."/>
            <person name="Hypsa V."/>
        </authorList>
    </citation>
    <scope>NUCLEOTIDE SEQUENCE [LARGE SCALE GENOMIC DNA]</scope>
    <source>
        <strain evidence="16">HR10_N</strain>
    </source>
</reference>
<dbReference type="PANTHER" id="PTHR15124">
    <property type="entry name" value="SELENOPROTEIN W"/>
    <property type="match status" value="1"/>
</dbReference>
<comment type="function">
    <text evidence="12">Increases cell migration by inducing filopodia formation at the leading edge of migrating cells. Plays a role in regulation of apoptosis, possibly through control of CASP3. May be involved in a redox-related process.</text>
</comment>
<keyword evidence="8" id="KW-1015">Disulfide bond</keyword>
<keyword evidence="9" id="KW-0676">Redox-active center</keyword>
<evidence type="ECO:0000256" key="14">
    <source>
        <dbReference type="ARBA" id="ARBA00065658"/>
    </source>
</evidence>
<evidence type="ECO:0000256" key="7">
    <source>
        <dbReference type="ARBA" id="ARBA00023136"/>
    </source>
</evidence>
<dbReference type="Gene3D" id="3.40.50.300">
    <property type="entry name" value="P-loop containing nucleotide triphosphate hydrolases"/>
    <property type="match status" value="1"/>
</dbReference>
<comment type="subcellular location">
    <subcellularLocation>
        <location evidence="1">Cell membrane</location>
        <topology evidence="1">Lipid-anchor</topology>
        <orientation evidence="1">Cytoplasmic side</orientation>
    </subcellularLocation>
    <subcellularLocation>
        <location evidence="2">Cytoplasm</location>
        <location evidence="2">Cytosol</location>
    </subcellularLocation>
</comment>
<dbReference type="InterPro" id="IPR011893">
    <property type="entry name" value="Selenoprotein_Rdx-typ"/>
</dbReference>
<gene>
    <name evidence="16" type="ORF">RUM43_007152</name>
</gene>
<dbReference type="GO" id="GO:0051491">
    <property type="term" value="P:positive regulation of filopodium assembly"/>
    <property type="evidence" value="ECO:0007669"/>
    <property type="project" value="TreeGrafter"/>
</dbReference>
<dbReference type="GO" id="GO:0043066">
    <property type="term" value="P:negative regulation of apoptotic process"/>
    <property type="evidence" value="ECO:0007669"/>
    <property type="project" value="TreeGrafter"/>
</dbReference>
<evidence type="ECO:0000256" key="15">
    <source>
        <dbReference type="ARBA" id="ARBA00069166"/>
    </source>
</evidence>
<dbReference type="SUPFAM" id="SSF52833">
    <property type="entry name" value="Thioredoxin-like"/>
    <property type="match status" value="1"/>
</dbReference>
<keyword evidence="5" id="KW-0053">Apoptosis</keyword>
<comment type="similarity">
    <text evidence="13">Belongs to the SelWTH family.</text>
</comment>
<dbReference type="InterPro" id="IPR036249">
    <property type="entry name" value="Thioredoxin-like_sf"/>
</dbReference>
<keyword evidence="11" id="KW-0636">Prenylation</keyword>
<evidence type="ECO:0000256" key="4">
    <source>
        <dbReference type="ARBA" id="ARBA00022490"/>
    </source>
</evidence>
<dbReference type="InterPro" id="IPR027417">
    <property type="entry name" value="P-loop_NTPase"/>
</dbReference>
<proteinExistence type="inferred from homology"/>
<dbReference type="InterPro" id="IPR051441">
    <property type="entry name" value="SelW_related"/>
</dbReference>
<evidence type="ECO:0000313" key="16">
    <source>
        <dbReference type="EMBL" id="KAK6638882.1"/>
    </source>
</evidence>
<dbReference type="GO" id="GO:0005829">
    <property type="term" value="C:cytosol"/>
    <property type="evidence" value="ECO:0007669"/>
    <property type="project" value="UniProtKB-SubCell"/>
</dbReference>